<dbReference type="AlphaFoldDB" id="A0A1I5G2A1"/>
<protein>
    <submittedName>
        <fullName evidence="2">Alpha/beta hydrolase</fullName>
    </submittedName>
</protein>
<name>A0A1I5G2A1_9FIRM</name>
<dbReference type="EMBL" id="JACCKS010000001">
    <property type="protein sequence ID" value="NZA36770.1"/>
    <property type="molecule type" value="Genomic_DNA"/>
</dbReference>
<dbReference type="SUPFAM" id="SSF53474">
    <property type="entry name" value="alpha/beta-Hydrolases"/>
    <property type="match status" value="1"/>
</dbReference>
<dbReference type="Pfam" id="PF12146">
    <property type="entry name" value="Hydrolase_4"/>
    <property type="match status" value="1"/>
</dbReference>
<dbReference type="InterPro" id="IPR022742">
    <property type="entry name" value="Hydrolase_4"/>
</dbReference>
<comment type="caution">
    <text evidence="2">The sequence shown here is derived from an EMBL/GenBank/DDBJ whole genome shotgun (WGS) entry which is preliminary data.</text>
</comment>
<gene>
    <name evidence="2" type="ORF">H0N91_01125</name>
</gene>
<proteinExistence type="predicted"/>
<dbReference type="InterPro" id="IPR051044">
    <property type="entry name" value="MAG_DAG_Lipase"/>
</dbReference>
<dbReference type="PANTHER" id="PTHR11614">
    <property type="entry name" value="PHOSPHOLIPASE-RELATED"/>
    <property type="match status" value="1"/>
</dbReference>
<evidence type="ECO:0000313" key="2">
    <source>
        <dbReference type="EMBL" id="NZA36770.1"/>
    </source>
</evidence>
<dbReference type="GO" id="GO:0016787">
    <property type="term" value="F:hydrolase activity"/>
    <property type="evidence" value="ECO:0007669"/>
    <property type="project" value="UniProtKB-KW"/>
</dbReference>
<dbReference type="Gene3D" id="3.40.50.1820">
    <property type="entry name" value="alpha/beta hydrolase"/>
    <property type="match status" value="1"/>
</dbReference>
<accession>A0A1I5G2A1</accession>
<dbReference type="RefSeq" id="WP_090410762.1">
    <property type="nucleotide sequence ID" value="NZ_CABJAI010000001.1"/>
</dbReference>
<organism evidence="2 3">
    <name type="scientific">Eubacterium callanderi</name>
    <dbReference type="NCBI Taxonomy" id="53442"/>
    <lineage>
        <taxon>Bacteria</taxon>
        <taxon>Bacillati</taxon>
        <taxon>Bacillota</taxon>
        <taxon>Clostridia</taxon>
        <taxon>Eubacteriales</taxon>
        <taxon>Eubacteriaceae</taxon>
        <taxon>Eubacterium</taxon>
    </lineage>
</organism>
<evidence type="ECO:0000259" key="1">
    <source>
        <dbReference type="Pfam" id="PF12146"/>
    </source>
</evidence>
<feature type="domain" description="Serine aminopeptidase S33" evidence="1">
    <location>
        <begin position="26"/>
        <end position="249"/>
    </location>
</feature>
<dbReference type="InterPro" id="IPR029058">
    <property type="entry name" value="AB_hydrolase_fold"/>
</dbReference>
<dbReference type="Proteomes" id="UP000586254">
    <property type="component" value="Unassembled WGS sequence"/>
</dbReference>
<keyword evidence="2" id="KW-0378">Hydrolase</keyword>
<evidence type="ECO:0000313" key="3">
    <source>
        <dbReference type="Proteomes" id="UP000586254"/>
    </source>
</evidence>
<sequence length="268" mass="29969">MRKELTVASFDGMELVMTVDTPEVCKAVVVFVHGLCEHQGRYDYITGKFTARDFKVYRFDHRGHGKSSGDRYFYTNKDEIIDDTNFIVELAKEENPGLPVYVIGHSMGGFAAAAFGTRYPDVVDGIVLSGGLTRDNTGLIINVDMGLDPKTEFPNELGDGVCSDPAVVEAYGKDPLNGKFFTAGLCQSIAEGLRWLMDNKTFSYPVLLLHGEKDALVSPKDTQDFFADIRSEDKQMKIYGNACHEIFNEYIRDEVIEDALAWIEYRLG</sequence>
<reference evidence="2 3" key="1">
    <citation type="submission" date="2020-07" db="EMBL/GenBank/DDBJ databases">
        <title>Organ Donor 1.</title>
        <authorList>
            <person name="Marsh A.J."/>
            <person name="Azcarate-Peril M.A."/>
        </authorList>
    </citation>
    <scope>NUCLEOTIDE SEQUENCE [LARGE SCALE GENOMIC DNA]</scope>
    <source>
        <strain evidence="2 3">AMC0717</strain>
    </source>
</reference>
<dbReference type="InterPro" id="IPR000073">
    <property type="entry name" value="AB_hydrolase_1"/>
</dbReference>
<dbReference type="PRINTS" id="PR00111">
    <property type="entry name" value="ABHYDROLASE"/>
</dbReference>